<dbReference type="Proteomes" id="UP000216454">
    <property type="component" value="Unassembled WGS sequence"/>
</dbReference>
<keyword evidence="8" id="KW-0812">Transmembrane</keyword>
<comment type="similarity">
    <text evidence="2">Belongs to the NlpA lipoprotein family.</text>
</comment>
<accession>A0A261EYY7</accession>
<sequence>MAQEQEPQKNPTNAQSAAPEEPVRVNHTARNIIIALVVVVLVVAGVLVGVHVKNSGKNAAKGTKDNPVVIGVIGATDKQWPVLQQKAEEQGIYVTIQDFQDYAAVDKALAAGQIDLNEIQHILYLANFNEKNNTDLQPIGGTAVYPLGLYSSKYKSVDDIQAGDTIAIPNDETNQARAIGVLKSAGLITLKDDWTAFSTPADIDTDKSKVKVTTLDGNKIAHSLSDSQIAAGVINNDYVEDAGLKPTDALYQDSADTEEAHPYINIWAARKEDANNELYLKIAKLSADPDVENALQEQSGGSASLADNYTPEQLQQILADLQKQIESQE</sequence>
<gene>
    <name evidence="9" type="ORF">PSSU_0863</name>
</gene>
<comment type="caution">
    <text evidence="9">The sequence shown here is derived from an EMBL/GenBank/DDBJ whole genome shotgun (WGS) entry which is preliminary data.</text>
</comment>
<evidence type="ECO:0000256" key="4">
    <source>
        <dbReference type="ARBA" id="ARBA00023136"/>
    </source>
</evidence>
<keyword evidence="6" id="KW-0449">Lipoprotein</keyword>
<dbReference type="PANTHER" id="PTHR30429">
    <property type="entry name" value="D-METHIONINE-BINDING LIPOPROTEIN METQ"/>
    <property type="match status" value="1"/>
</dbReference>
<protein>
    <submittedName>
        <fullName evidence="9">ABC transporter substrate-binding protein</fullName>
    </submittedName>
</protein>
<dbReference type="EMBL" id="MWWQ01000006">
    <property type="protein sequence ID" value="OZG52080.1"/>
    <property type="molecule type" value="Genomic_DNA"/>
</dbReference>
<keyword evidence="5" id="KW-0564">Palmitate</keyword>
<evidence type="ECO:0000256" key="5">
    <source>
        <dbReference type="ARBA" id="ARBA00023139"/>
    </source>
</evidence>
<dbReference type="OrthoDB" id="9812878at2"/>
<evidence type="ECO:0000313" key="10">
    <source>
        <dbReference type="Proteomes" id="UP000216454"/>
    </source>
</evidence>
<evidence type="ECO:0000256" key="6">
    <source>
        <dbReference type="ARBA" id="ARBA00023288"/>
    </source>
</evidence>
<reference evidence="9 10" key="1">
    <citation type="journal article" date="2017" name="BMC Genomics">
        <title>Comparative genomic and phylogenomic analyses of the Bifidobacteriaceae family.</title>
        <authorList>
            <person name="Lugli G.A."/>
            <person name="Milani C."/>
            <person name="Turroni F."/>
            <person name="Duranti S."/>
            <person name="Mancabelli L."/>
            <person name="Mangifesta M."/>
            <person name="Ferrario C."/>
            <person name="Modesto M."/>
            <person name="Mattarelli P."/>
            <person name="Jiri K."/>
            <person name="van Sinderen D."/>
            <person name="Ventura M."/>
        </authorList>
    </citation>
    <scope>NUCLEOTIDE SEQUENCE [LARGE SCALE GENOMIC DNA]</scope>
    <source>
        <strain evidence="9 10">DSM 24744</strain>
    </source>
</reference>
<proteinExistence type="inferred from homology"/>
<evidence type="ECO:0000313" key="9">
    <source>
        <dbReference type="EMBL" id="OZG52080.1"/>
    </source>
</evidence>
<feature type="transmembrane region" description="Helical" evidence="8">
    <location>
        <begin position="32"/>
        <end position="52"/>
    </location>
</feature>
<keyword evidence="3" id="KW-0732">Signal</keyword>
<evidence type="ECO:0000256" key="8">
    <source>
        <dbReference type="SAM" id="Phobius"/>
    </source>
</evidence>
<dbReference type="AlphaFoldDB" id="A0A261EYY7"/>
<dbReference type="GO" id="GO:0016020">
    <property type="term" value="C:membrane"/>
    <property type="evidence" value="ECO:0007669"/>
    <property type="project" value="UniProtKB-SubCell"/>
</dbReference>
<name>A0A261EYY7_9BIFI</name>
<feature type="region of interest" description="Disordered" evidence="7">
    <location>
        <begin position="1"/>
        <end position="22"/>
    </location>
</feature>
<keyword evidence="10" id="KW-1185">Reference proteome</keyword>
<dbReference type="InterPro" id="IPR004872">
    <property type="entry name" value="Lipoprotein_NlpA"/>
</dbReference>
<dbReference type="Gene3D" id="3.40.190.10">
    <property type="entry name" value="Periplasmic binding protein-like II"/>
    <property type="match status" value="2"/>
</dbReference>
<evidence type="ECO:0000256" key="7">
    <source>
        <dbReference type="SAM" id="MobiDB-lite"/>
    </source>
</evidence>
<keyword evidence="4 8" id="KW-0472">Membrane</keyword>
<evidence type="ECO:0000256" key="3">
    <source>
        <dbReference type="ARBA" id="ARBA00022729"/>
    </source>
</evidence>
<evidence type="ECO:0000256" key="1">
    <source>
        <dbReference type="ARBA" id="ARBA00004635"/>
    </source>
</evidence>
<evidence type="ECO:0000256" key="2">
    <source>
        <dbReference type="ARBA" id="ARBA00008973"/>
    </source>
</evidence>
<dbReference type="SUPFAM" id="SSF53850">
    <property type="entry name" value="Periplasmic binding protein-like II"/>
    <property type="match status" value="1"/>
</dbReference>
<dbReference type="Pfam" id="PF03180">
    <property type="entry name" value="Lipoprotein_9"/>
    <property type="match status" value="1"/>
</dbReference>
<organism evidence="9 10">
    <name type="scientific">Pseudoscardovia suis</name>
    <dbReference type="NCBI Taxonomy" id="987063"/>
    <lineage>
        <taxon>Bacteria</taxon>
        <taxon>Bacillati</taxon>
        <taxon>Actinomycetota</taxon>
        <taxon>Actinomycetes</taxon>
        <taxon>Bifidobacteriales</taxon>
        <taxon>Bifidobacteriaceae</taxon>
        <taxon>Pseudoscardovia</taxon>
    </lineage>
</organism>
<comment type="subcellular location">
    <subcellularLocation>
        <location evidence="1">Membrane</location>
        <topology evidence="1">Lipid-anchor</topology>
    </subcellularLocation>
</comment>
<keyword evidence="8" id="KW-1133">Transmembrane helix</keyword>
<dbReference type="PANTHER" id="PTHR30429:SF3">
    <property type="entry name" value="LIPOPROTEIN"/>
    <property type="match status" value="1"/>
</dbReference>
<dbReference type="RefSeq" id="WP_094691203.1">
    <property type="nucleotide sequence ID" value="NZ_MWWQ01000006.1"/>
</dbReference>